<reference evidence="4" key="4">
    <citation type="submission" date="2021-05" db="UniProtKB">
        <authorList>
            <consortium name="EnsemblPlants"/>
        </authorList>
    </citation>
    <scope>IDENTIFICATION</scope>
    <source>
        <strain evidence="4">cv. B73</strain>
    </source>
</reference>
<accession>A0A1D6HBC4</accession>
<sequence>MDAHWHRLAIVAALVLLASAAEEALAVRSPGALLAPRSSPDALPSARLGTPEKERTGTAAAGAGAGSAPSAVFDPDRMSKRRVRRGSDPIHNKC</sequence>
<reference evidence="5" key="1">
    <citation type="journal article" date="2009" name="Science">
        <title>The B73 maize genome: complexity, diversity, and dynamics.</title>
        <authorList>
            <person name="Schnable P.S."/>
            <person name="Ware D."/>
            <person name="Fulton R.S."/>
            <person name="Stein J.C."/>
            <person name="Wei F."/>
            <person name="Pasternak S."/>
            <person name="Liang C."/>
            <person name="Zhang J."/>
            <person name="Fulton L."/>
            <person name="Graves T.A."/>
            <person name="Minx P."/>
            <person name="Reily A.D."/>
            <person name="Courtney L."/>
            <person name="Kruchowski S.S."/>
            <person name="Tomlinson C."/>
            <person name="Strong C."/>
            <person name="Delehaunty K."/>
            <person name="Fronick C."/>
            <person name="Courtney B."/>
            <person name="Rock S.M."/>
            <person name="Belter E."/>
            <person name="Du F."/>
            <person name="Kim K."/>
            <person name="Abbott R.M."/>
            <person name="Cotton M."/>
            <person name="Levy A."/>
            <person name="Marchetto P."/>
            <person name="Ochoa K."/>
            <person name="Jackson S.M."/>
            <person name="Gillam B."/>
            <person name="Chen W."/>
            <person name="Yan L."/>
            <person name="Higginbotham J."/>
            <person name="Cardenas M."/>
            <person name="Waligorski J."/>
            <person name="Applebaum E."/>
            <person name="Phelps L."/>
            <person name="Falcone J."/>
            <person name="Kanchi K."/>
            <person name="Thane T."/>
            <person name="Scimone A."/>
            <person name="Thane N."/>
            <person name="Henke J."/>
            <person name="Wang T."/>
            <person name="Ruppert J."/>
            <person name="Shah N."/>
            <person name="Rotter K."/>
            <person name="Hodges J."/>
            <person name="Ingenthron E."/>
            <person name="Cordes M."/>
            <person name="Kohlberg S."/>
            <person name="Sgro J."/>
            <person name="Delgado B."/>
            <person name="Mead K."/>
            <person name="Chinwalla A."/>
            <person name="Leonard S."/>
            <person name="Crouse K."/>
            <person name="Collura K."/>
            <person name="Kudrna D."/>
            <person name="Currie J."/>
            <person name="He R."/>
            <person name="Angelova A."/>
            <person name="Rajasekar S."/>
            <person name="Mueller T."/>
            <person name="Lomeli R."/>
            <person name="Scara G."/>
            <person name="Ko A."/>
            <person name="Delaney K."/>
            <person name="Wissotski M."/>
            <person name="Lopez G."/>
            <person name="Campos D."/>
            <person name="Braidotti M."/>
            <person name="Ashley E."/>
            <person name="Golser W."/>
            <person name="Kim H."/>
            <person name="Lee S."/>
            <person name="Lin J."/>
            <person name="Dujmic Z."/>
            <person name="Kim W."/>
            <person name="Talag J."/>
            <person name="Zuccolo A."/>
            <person name="Fan C."/>
            <person name="Sebastian A."/>
            <person name="Kramer M."/>
            <person name="Spiegel L."/>
            <person name="Nascimento L."/>
            <person name="Zutavern T."/>
            <person name="Miller B."/>
            <person name="Ambroise C."/>
            <person name="Muller S."/>
            <person name="Spooner W."/>
            <person name="Narechania A."/>
            <person name="Ren L."/>
            <person name="Wei S."/>
            <person name="Kumari S."/>
            <person name="Faga B."/>
            <person name="Levy M.J."/>
            <person name="McMahan L."/>
            <person name="Van Buren P."/>
            <person name="Vaughn M.W."/>
            <person name="Ying K."/>
            <person name="Yeh C.-T."/>
            <person name="Emrich S.J."/>
            <person name="Jia Y."/>
            <person name="Kalyanaraman A."/>
            <person name="Hsia A.-P."/>
            <person name="Barbazuk W.B."/>
            <person name="Baucom R.S."/>
            <person name="Brutnell T.P."/>
            <person name="Carpita N.C."/>
            <person name="Chaparro C."/>
            <person name="Chia J.-M."/>
            <person name="Deragon J.-M."/>
            <person name="Estill J.C."/>
            <person name="Fu Y."/>
            <person name="Jeddeloh J.A."/>
            <person name="Han Y."/>
            <person name="Lee H."/>
            <person name="Li P."/>
            <person name="Lisch D.R."/>
            <person name="Liu S."/>
            <person name="Liu Z."/>
            <person name="Nagel D.H."/>
            <person name="McCann M.C."/>
            <person name="SanMiguel P."/>
            <person name="Myers A.M."/>
            <person name="Nettleton D."/>
            <person name="Nguyen J."/>
            <person name="Penning B.W."/>
            <person name="Ponnala L."/>
            <person name="Schneider K.L."/>
            <person name="Schwartz D.C."/>
            <person name="Sharma A."/>
            <person name="Soderlund C."/>
            <person name="Springer N.M."/>
            <person name="Sun Q."/>
            <person name="Wang H."/>
            <person name="Waterman M."/>
            <person name="Westerman R."/>
            <person name="Wolfgruber T.K."/>
            <person name="Yang L."/>
            <person name="Yu Y."/>
            <person name="Zhang L."/>
            <person name="Zhou S."/>
            <person name="Zhu Q."/>
            <person name="Bennetzen J.L."/>
            <person name="Dawe R.K."/>
            <person name="Jiang J."/>
            <person name="Jiang N."/>
            <person name="Presting G.G."/>
            <person name="Wessler S.R."/>
            <person name="Aluru S."/>
            <person name="Martienssen R.A."/>
            <person name="Clifton S.W."/>
            <person name="McCombie W.R."/>
            <person name="Wing R.A."/>
            <person name="Wilson R.K."/>
        </authorList>
    </citation>
    <scope>NUCLEOTIDE SEQUENCE [LARGE SCALE GENOMIC DNA]</scope>
    <source>
        <strain evidence="5">cv. B73</strain>
    </source>
</reference>
<feature type="compositionally biased region" description="Low complexity" evidence="1">
    <location>
        <begin position="57"/>
        <end position="71"/>
    </location>
</feature>
<evidence type="ECO:0000256" key="2">
    <source>
        <dbReference type="SAM" id="SignalP"/>
    </source>
</evidence>
<reference evidence="3" key="2">
    <citation type="submission" date="2015-12" db="EMBL/GenBank/DDBJ databases">
        <title>Update maize B73 reference genome by single molecule sequencing technologies.</title>
        <authorList>
            <consortium name="Maize Genome Sequencing Project"/>
            <person name="Ware D."/>
        </authorList>
    </citation>
    <scope>NUCLEOTIDE SEQUENCE</scope>
    <source>
        <tissue evidence="3">Seedling</tissue>
    </source>
</reference>
<dbReference type="PANTHER" id="PTHR36726:SF3">
    <property type="entry name" value="CLE FAMILY OSCLE401 PROTEIN"/>
    <property type="match status" value="1"/>
</dbReference>
<dbReference type="PANTHER" id="PTHR36726">
    <property type="entry name" value="CLAVATA3/ESR (CLE)-RELATED PROTEIN 45"/>
    <property type="match status" value="1"/>
</dbReference>
<feature type="chain" id="PRO_5011173513" evidence="2">
    <location>
        <begin position="21"/>
        <end position="94"/>
    </location>
</feature>
<evidence type="ECO:0000256" key="1">
    <source>
        <dbReference type="SAM" id="MobiDB-lite"/>
    </source>
</evidence>
<dbReference type="PaxDb" id="4577-GRMZM6G446684_P01"/>
<keyword evidence="5" id="KW-1185">Reference proteome</keyword>
<protein>
    <submittedName>
        <fullName evidence="3">CLE family OsCLE401 protein</fullName>
    </submittedName>
</protein>
<feature type="region of interest" description="Disordered" evidence="1">
    <location>
        <begin position="30"/>
        <end position="94"/>
    </location>
</feature>
<dbReference type="OMA" id="HCHRLAM"/>
<dbReference type="Proteomes" id="UP000007305">
    <property type="component" value="Chromosome 5"/>
</dbReference>
<dbReference type="ExpressionAtlas" id="A0A1D6HBC4">
    <property type="expression patterns" value="baseline and differential"/>
</dbReference>
<name>A0A1D6HBC4_MAIZE</name>
<reference evidence="4" key="3">
    <citation type="submission" date="2019-07" db="EMBL/GenBank/DDBJ databases">
        <authorList>
            <person name="Seetharam A."/>
            <person name="Woodhouse M."/>
            <person name="Cannon E."/>
        </authorList>
    </citation>
    <scope>NUCLEOTIDE SEQUENCE [LARGE SCALE GENOMIC DNA]</scope>
    <source>
        <strain evidence="4">cv. B73</strain>
    </source>
</reference>
<organism evidence="3">
    <name type="scientific">Zea mays</name>
    <name type="common">Maize</name>
    <dbReference type="NCBI Taxonomy" id="4577"/>
    <lineage>
        <taxon>Eukaryota</taxon>
        <taxon>Viridiplantae</taxon>
        <taxon>Streptophyta</taxon>
        <taxon>Embryophyta</taxon>
        <taxon>Tracheophyta</taxon>
        <taxon>Spermatophyta</taxon>
        <taxon>Magnoliopsida</taxon>
        <taxon>Liliopsida</taxon>
        <taxon>Poales</taxon>
        <taxon>Poaceae</taxon>
        <taxon>PACMAD clade</taxon>
        <taxon>Panicoideae</taxon>
        <taxon>Andropogonodae</taxon>
        <taxon>Andropogoneae</taxon>
        <taxon>Tripsacinae</taxon>
        <taxon>Zea</taxon>
    </lineage>
</organism>
<dbReference type="FunCoup" id="A0A1D6HBC4">
    <property type="interactions" value="128"/>
</dbReference>
<feature type="signal peptide" evidence="2">
    <location>
        <begin position="1"/>
        <end position="20"/>
    </location>
</feature>
<dbReference type="Gramene" id="Zm00001eb244950_T001">
    <property type="protein sequence ID" value="Zm00001eb244950_P001"/>
    <property type="gene ID" value="Zm00001eb244950"/>
</dbReference>
<evidence type="ECO:0000313" key="4">
    <source>
        <dbReference type="EnsemblPlants" id="Zm00001eb244950_P001"/>
    </source>
</evidence>
<dbReference type="EnsemblPlants" id="Zm00001eb244950_T001">
    <property type="protein sequence ID" value="Zm00001eb244950_P001"/>
    <property type="gene ID" value="Zm00001eb244950"/>
</dbReference>
<proteinExistence type="predicted"/>
<feature type="compositionally biased region" description="Basic and acidic residues" evidence="1">
    <location>
        <begin position="85"/>
        <end position="94"/>
    </location>
</feature>
<gene>
    <name evidence="3" type="ORF">ZEAMMB73_Zm00001d016940</name>
</gene>
<dbReference type="AlphaFoldDB" id="A0A1D6HBC4"/>
<dbReference type="eggNOG" id="ENOG502R4CJ">
    <property type="taxonomic scope" value="Eukaryota"/>
</dbReference>
<evidence type="ECO:0000313" key="3">
    <source>
        <dbReference type="EMBL" id="AQK72002.1"/>
    </source>
</evidence>
<dbReference type="EMBL" id="CM000781">
    <property type="protein sequence ID" value="AQK72002.1"/>
    <property type="molecule type" value="Genomic_DNA"/>
</dbReference>
<dbReference type="InterPro" id="IPR038821">
    <property type="entry name" value="CLE45-like"/>
</dbReference>
<evidence type="ECO:0000313" key="5">
    <source>
        <dbReference type="Proteomes" id="UP000007305"/>
    </source>
</evidence>
<keyword evidence="2" id="KW-0732">Signal</keyword>